<gene>
    <name evidence="2" type="ORF">SNE40_013019</name>
</gene>
<dbReference type="EMBL" id="JAZGQO010000009">
    <property type="protein sequence ID" value="KAK6178209.1"/>
    <property type="molecule type" value="Genomic_DNA"/>
</dbReference>
<evidence type="ECO:0000313" key="3">
    <source>
        <dbReference type="Proteomes" id="UP001347796"/>
    </source>
</evidence>
<comment type="caution">
    <text evidence="2">The sequence shown here is derived from an EMBL/GenBank/DDBJ whole genome shotgun (WGS) entry which is preliminary data.</text>
</comment>
<dbReference type="AlphaFoldDB" id="A0AAN8JM48"/>
<accession>A0AAN8JM48</accession>
<proteinExistence type="predicted"/>
<sequence length="110" mass="12544">MDDEAEKAIKKSNTLKALRDVAEKKQDLQDKMKQSVHKPTELLESVFERLQYTSQPVCITGSASEEEISKITQAVLDLDPNIDVNTLQKCHLKNYAKLSEFIDNHCVLRL</sequence>
<reference evidence="2 3" key="1">
    <citation type="submission" date="2024-01" db="EMBL/GenBank/DDBJ databases">
        <title>The genome of the rayed Mediterranean limpet Patella caerulea (Linnaeus, 1758).</title>
        <authorList>
            <person name="Anh-Thu Weber A."/>
            <person name="Halstead-Nussloch G."/>
        </authorList>
    </citation>
    <scope>NUCLEOTIDE SEQUENCE [LARGE SCALE GENOMIC DNA]</scope>
    <source>
        <strain evidence="2">AATW-2023a</strain>
        <tissue evidence="2">Whole specimen</tissue>
    </source>
</reference>
<dbReference type="Proteomes" id="UP001347796">
    <property type="component" value="Unassembled WGS sequence"/>
</dbReference>
<keyword evidence="1" id="KW-0175">Coiled coil</keyword>
<evidence type="ECO:0000256" key="1">
    <source>
        <dbReference type="SAM" id="Coils"/>
    </source>
</evidence>
<name>A0AAN8JM48_PATCE</name>
<evidence type="ECO:0000313" key="2">
    <source>
        <dbReference type="EMBL" id="KAK6178209.1"/>
    </source>
</evidence>
<feature type="coiled-coil region" evidence="1">
    <location>
        <begin position="11"/>
        <end position="38"/>
    </location>
</feature>
<keyword evidence="3" id="KW-1185">Reference proteome</keyword>
<protein>
    <submittedName>
        <fullName evidence="2">Uncharacterized protein</fullName>
    </submittedName>
</protein>
<organism evidence="2 3">
    <name type="scientific">Patella caerulea</name>
    <name type="common">Rayed Mediterranean limpet</name>
    <dbReference type="NCBI Taxonomy" id="87958"/>
    <lineage>
        <taxon>Eukaryota</taxon>
        <taxon>Metazoa</taxon>
        <taxon>Spiralia</taxon>
        <taxon>Lophotrochozoa</taxon>
        <taxon>Mollusca</taxon>
        <taxon>Gastropoda</taxon>
        <taxon>Patellogastropoda</taxon>
        <taxon>Patelloidea</taxon>
        <taxon>Patellidae</taxon>
        <taxon>Patella</taxon>
    </lineage>
</organism>